<dbReference type="RefSeq" id="XP_045271376.1">
    <property type="nucleotide sequence ID" value="XM_045409839.1"/>
</dbReference>
<evidence type="ECO:0000313" key="2">
    <source>
        <dbReference type="Proteomes" id="UP000613401"/>
    </source>
</evidence>
<proteinExistence type="predicted"/>
<dbReference type="AlphaFoldDB" id="A0A8H4CZ61"/>
<gene>
    <name evidence="1" type="ORF">GCG54_00009902</name>
</gene>
<dbReference type="EMBL" id="WVTB01000001">
    <property type="protein sequence ID" value="KAF3812217.1"/>
    <property type="molecule type" value="Genomic_DNA"/>
</dbReference>
<accession>A0A8H4CZ61</accession>
<evidence type="ECO:0000313" key="1">
    <source>
        <dbReference type="EMBL" id="KAF3812217.1"/>
    </source>
</evidence>
<name>A0A8H4CZ61_COLGL</name>
<organism evidence="1 2">
    <name type="scientific">Colletotrichum gloeosporioides</name>
    <name type="common">Anthracnose fungus</name>
    <name type="synonym">Glomerella cingulata</name>
    <dbReference type="NCBI Taxonomy" id="474922"/>
    <lineage>
        <taxon>Eukaryota</taxon>
        <taxon>Fungi</taxon>
        <taxon>Dikarya</taxon>
        <taxon>Ascomycota</taxon>
        <taxon>Pezizomycotina</taxon>
        <taxon>Sordariomycetes</taxon>
        <taxon>Hypocreomycetidae</taxon>
        <taxon>Glomerellales</taxon>
        <taxon>Glomerellaceae</taxon>
        <taxon>Colletotrichum</taxon>
        <taxon>Colletotrichum gloeosporioides species complex</taxon>
    </lineage>
</organism>
<keyword evidence="2" id="KW-1185">Reference proteome</keyword>
<dbReference type="Proteomes" id="UP000613401">
    <property type="component" value="Unassembled WGS sequence"/>
</dbReference>
<comment type="caution">
    <text evidence="1">The sequence shown here is derived from an EMBL/GenBank/DDBJ whole genome shotgun (WGS) entry which is preliminary data.</text>
</comment>
<sequence>MLKDSTSQAITDLCTAWKWQEDVEPKFGKSLADAIAWCLLCFRSPAKGVGSPGCLEDMWQHVVLPLERVLSTW</sequence>
<reference evidence="1" key="1">
    <citation type="journal article" date="2020" name="Phytopathology">
        <title>Genome sequence and comparative analysis of Colletotrichum gloeosporioides isolated from Liriodendron leaves.</title>
        <authorList>
            <person name="Fu F.F."/>
            <person name="Hao Z."/>
            <person name="Wang P."/>
            <person name="Lu Y."/>
            <person name="Xue L.J."/>
            <person name="Wei G."/>
            <person name="Tian Y."/>
            <person name="Baishi H."/>
            <person name="Xu H."/>
            <person name="Shi J."/>
            <person name="Cheng T."/>
            <person name="Wang G."/>
            <person name="Yi Y."/>
            <person name="Chen J."/>
        </authorList>
    </citation>
    <scope>NUCLEOTIDE SEQUENCE</scope>
    <source>
        <strain evidence="1">Lc1</strain>
    </source>
</reference>
<dbReference type="GeneID" id="69017035"/>
<protein>
    <submittedName>
        <fullName evidence="1">Uncharacterized protein</fullName>
    </submittedName>
</protein>
<reference evidence="1" key="2">
    <citation type="submission" date="2020-03" db="EMBL/GenBank/DDBJ databases">
        <authorList>
            <person name="Fu F.-F."/>
            <person name="Chen J."/>
        </authorList>
    </citation>
    <scope>NUCLEOTIDE SEQUENCE</scope>
    <source>
        <strain evidence="1">Lc1</strain>
    </source>
</reference>